<keyword evidence="3" id="KW-1185">Reference proteome</keyword>
<evidence type="ECO:0000313" key="3">
    <source>
        <dbReference type="Proteomes" id="UP000284842"/>
    </source>
</evidence>
<feature type="signal peptide" evidence="1">
    <location>
        <begin position="1"/>
        <end position="19"/>
    </location>
</feature>
<dbReference type="InParanoid" id="A0A409VRR4"/>
<accession>A0A409VRR4</accession>
<feature type="chain" id="PRO_5019370716" evidence="1">
    <location>
        <begin position="20"/>
        <end position="111"/>
    </location>
</feature>
<dbReference type="EMBL" id="NHTK01005998">
    <property type="protein sequence ID" value="PPQ68876.1"/>
    <property type="molecule type" value="Genomic_DNA"/>
</dbReference>
<organism evidence="2 3">
    <name type="scientific">Panaeolus cyanescens</name>
    <dbReference type="NCBI Taxonomy" id="181874"/>
    <lineage>
        <taxon>Eukaryota</taxon>
        <taxon>Fungi</taxon>
        <taxon>Dikarya</taxon>
        <taxon>Basidiomycota</taxon>
        <taxon>Agaricomycotina</taxon>
        <taxon>Agaricomycetes</taxon>
        <taxon>Agaricomycetidae</taxon>
        <taxon>Agaricales</taxon>
        <taxon>Agaricineae</taxon>
        <taxon>Galeropsidaceae</taxon>
        <taxon>Panaeolus</taxon>
    </lineage>
</organism>
<name>A0A409VRR4_9AGAR</name>
<evidence type="ECO:0000256" key="1">
    <source>
        <dbReference type="SAM" id="SignalP"/>
    </source>
</evidence>
<protein>
    <submittedName>
        <fullName evidence="2">Uncharacterized protein</fullName>
    </submittedName>
</protein>
<dbReference type="OrthoDB" id="3025719at2759"/>
<dbReference type="Proteomes" id="UP000284842">
    <property type="component" value="Unassembled WGS sequence"/>
</dbReference>
<dbReference type="AlphaFoldDB" id="A0A409VRR4"/>
<comment type="caution">
    <text evidence="2">The sequence shown here is derived from an EMBL/GenBank/DDBJ whole genome shotgun (WGS) entry which is preliminary data.</text>
</comment>
<proteinExistence type="predicted"/>
<keyword evidence="1" id="KW-0732">Signal</keyword>
<gene>
    <name evidence="2" type="ORF">CVT24_007685</name>
</gene>
<sequence length="111" mass="11394">MKATFAVALTAVLLPVVLSQDGAQGPIFVPFEYDDDLMEPIYASIVDASTDATTFALIDGPRTAAIEPGPATLVQAGATGSMIYIDQAKPTATYTVTTAVLGFGVGVALLN</sequence>
<reference evidence="2 3" key="1">
    <citation type="journal article" date="2018" name="Evol. Lett.">
        <title>Horizontal gene cluster transfer increased hallucinogenic mushroom diversity.</title>
        <authorList>
            <person name="Reynolds H.T."/>
            <person name="Vijayakumar V."/>
            <person name="Gluck-Thaler E."/>
            <person name="Korotkin H.B."/>
            <person name="Matheny P.B."/>
            <person name="Slot J.C."/>
        </authorList>
    </citation>
    <scope>NUCLEOTIDE SEQUENCE [LARGE SCALE GENOMIC DNA]</scope>
    <source>
        <strain evidence="2 3">2629</strain>
    </source>
</reference>
<evidence type="ECO:0000313" key="2">
    <source>
        <dbReference type="EMBL" id="PPQ68876.1"/>
    </source>
</evidence>